<dbReference type="RefSeq" id="XP_046121894.1">
    <property type="nucleotide sequence ID" value="XM_046258956.1"/>
</dbReference>
<sequence length="250" mass="27556">MSGALVSQPSSFNLLGRLGRRYRPQKTKVTRGMALLAAVQTLFIITICPGAMADFFTDWDLWQQMAFVMGCCIALVFCLGLIRLWWKNRITQRSEILDAEKRARQSDISCCGIESWKSDAIPFGVRALQSGIEVEGIWISRPDPSDTSLVASAATFMEDQLDHLTEPKARTRDVSDLTTAHHKREPGLFGQMADFPPTTAANGLDGLTREPSPISSSVRSCDGACEHNGSTAQRPLRDPSRGSARYSTEM</sequence>
<gene>
    <name evidence="3" type="ORF">F5Z01DRAFT_312113</name>
</gene>
<keyword evidence="2" id="KW-1133">Transmembrane helix</keyword>
<reference evidence="3" key="1">
    <citation type="journal article" date="2021" name="IMA Fungus">
        <title>Genomic characterization of three marine fungi, including Emericellopsis atlantica sp. nov. with signatures of a generalist lifestyle and marine biomass degradation.</title>
        <authorList>
            <person name="Hagestad O.C."/>
            <person name="Hou L."/>
            <person name="Andersen J.H."/>
            <person name="Hansen E.H."/>
            <person name="Altermark B."/>
            <person name="Li C."/>
            <person name="Kuhnert E."/>
            <person name="Cox R.J."/>
            <person name="Crous P.W."/>
            <person name="Spatafora J.W."/>
            <person name="Lail K."/>
            <person name="Amirebrahimi M."/>
            <person name="Lipzen A."/>
            <person name="Pangilinan J."/>
            <person name="Andreopoulos W."/>
            <person name="Hayes R.D."/>
            <person name="Ng V."/>
            <person name="Grigoriev I.V."/>
            <person name="Jackson S.A."/>
            <person name="Sutton T.D.S."/>
            <person name="Dobson A.D.W."/>
            <person name="Rama T."/>
        </authorList>
    </citation>
    <scope>NUCLEOTIDE SEQUENCE</scope>
    <source>
        <strain evidence="3">TS7</strain>
    </source>
</reference>
<comment type="caution">
    <text evidence="3">The sequence shown here is derived from an EMBL/GenBank/DDBJ whole genome shotgun (WGS) entry which is preliminary data.</text>
</comment>
<evidence type="ECO:0000256" key="1">
    <source>
        <dbReference type="SAM" id="MobiDB-lite"/>
    </source>
</evidence>
<evidence type="ECO:0000313" key="3">
    <source>
        <dbReference type="EMBL" id="KAG9257970.1"/>
    </source>
</evidence>
<evidence type="ECO:0000313" key="4">
    <source>
        <dbReference type="Proteomes" id="UP000887229"/>
    </source>
</evidence>
<feature type="region of interest" description="Disordered" evidence="1">
    <location>
        <begin position="187"/>
        <end position="250"/>
    </location>
</feature>
<name>A0A9P8CT81_9HYPO</name>
<keyword evidence="2" id="KW-0472">Membrane</keyword>
<evidence type="ECO:0008006" key="5">
    <source>
        <dbReference type="Google" id="ProtNLM"/>
    </source>
</evidence>
<dbReference type="AlphaFoldDB" id="A0A9P8CT81"/>
<evidence type="ECO:0000256" key="2">
    <source>
        <dbReference type="SAM" id="Phobius"/>
    </source>
</evidence>
<dbReference type="GeneID" id="70289859"/>
<organism evidence="3 4">
    <name type="scientific">Emericellopsis atlantica</name>
    <dbReference type="NCBI Taxonomy" id="2614577"/>
    <lineage>
        <taxon>Eukaryota</taxon>
        <taxon>Fungi</taxon>
        <taxon>Dikarya</taxon>
        <taxon>Ascomycota</taxon>
        <taxon>Pezizomycotina</taxon>
        <taxon>Sordariomycetes</taxon>
        <taxon>Hypocreomycetidae</taxon>
        <taxon>Hypocreales</taxon>
        <taxon>Bionectriaceae</taxon>
        <taxon>Emericellopsis</taxon>
    </lineage>
</organism>
<keyword evidence="4" id="KW-1185">Reference proteome</keyword>
<dbReference type="Proteomes" id="UP000887229">
    <property type="component" value="Unassembled WGS sequence"/>
</dbReference>
<keyword evidence="2" id="KW-0812">Transmembrane</keyword>
<dbReference type="EMBL" id="MU251244">
    <property type="protein sequence ID" value="KAG9257970.1"/>
    <property type="molecule type" value="Genomic_DNA"/>
</dbReference>
<protein>
    <recommendedName>
        <fullName evidence="5">Transmembrane protein</fullName>
    </recommendedName>
</protein>
<dbReference type="PANTHER" id="PTHR40623:SF2">
    <property type="entry name" value="INTEGRAL MEMBRANE PROTEIN"/>
    <property type="match status" value="1"/>
</dbReference>
<proteinExistence type="predicted"/>
<feature type="transmembrane region" description="Helical" evidence="2">
    <location>
        <begin position="33"/>
        <end position="53"/>
    </location>
</feature>
<accession>A0A9P8CT81</accession>
<feature type="transmembrane region" description="Helical" evidence="2">
    <location>
        <begin position="65"/>
        <end position="86"/>
    </location>
</feature>
<dbReference type="OrthoDB" id="5426165at2759"/>
<dbReference type="PANTHER" id="PTHR40623">
    <property type="entry name" value="INTEGRAL MEMBRANE PROTEIN"/>
    <property type="match status" value="1"/>
</dbReference>